<reference evidence="2" key="1">
    <citation type="submission" date="2022-10" db="EMBL/GenBank/DDBJ databases">
        <title>The WGS of Solirubrobacter ginsenosidimutans DSM 21036.</title>
        <authorList>
            <person name="Jiang Z."/>
        </authorList>
    </citation>
    <scope>NUCLEOTIDE SEQUENCE</scope>
    <source>
        <strain evidence="2">DSM 21036</strain>
    </source>
</reference>
<evidence type="ECO:0000256" key="1">
    <source>
        <dbReference type="SAM" id="MobiDB-lite"/>
    </source>
</evidence>
<name>A0A9X3MV14_9ACTN</name>
<evidence type="ECO:0000313" key="2">
    <source>
        <dbReference type="EMBL" id="MDA0163134.1"/>
    </source>
</evidence>
<evidence type="ECO:0000313" key="3">
    <source>
        <dbReference type="Proteomes" id="UP001149140"/>
    </source>
</evidence>
<feature type="region of interest" description="Disordered" evidence="1">
    <location>
        <begin position="86"/>
        <end position="106"/>
    </location>
</feature>
<comment type="caution">
    <text evidence="2">The sequence shown here is derived from an EMBL/GenBank/DDBJ whole genome shotgun (WGS) entry which is preliminary data.</text>
</comment>
<keyword evidence="3" id="KW-1185">Reference proteome</keyword>
<dbReference type="AlphaFoldDB" id="A0A9X3MV14"/>
<accession>A0A9X3MV14</accession>
<proteinExistence type="predicted"/>
<feature type="compositionally biased region" description="Basic and acidic residues" evidence="1">
    <location>
        <begin position="95"/>
        <end position="106"/>
    </location>
</feature>
<dbReference type="EMBL" id="JAPDOD010000023">
    <property type="protein sequence ID" value="MDA0163134.1"/>
    <property type="molecule type" value="Genomic_DNA"/>
</dbReference>
<gene>
    <name evidence="2" type="ORF">OM076_22865</name>
</gene>
<dbReference type="Proteomes" id="UP001149140">
    <property type="component" value="Unassembled WGS sequence"/>
</dbReference>
<dbReference type="RefSeq" id="WP_270042377.1">
    <property type="nucleotide sequence ID" value="NZ_JAPDOD010000023.1"/>
</dbReference>
<protein>
    <submittedName>
        <fullName evidence="2">Uncharacterized protein</fullName>
    </submittedName>
</protein>
<sequence length="188" mass="21161">MPSPHTTNRPDKPTANQLRYLRQLANRAGQTFTYPTTKHQASAEIRRLKKLAEDSRLEREVERDRLQREVELPADAAAYREDEVTGHGAGAHWTHHPDERPAPTAGAERKLASYELPDGTERALFAQRIRGRVAISDRPTSGHGRVYLVERHVHSQDEMDALIAHYIADSVDRGEPAVLVPTNPELGR</sequence>
<organism evidence="2 3">
    <name type="scientific">Solirubrobacter ginsenosidimutans</name>
    <dbReference type="NCBI Taxonomy" id="490573"/>
    <lineage>
        <taxon>Bacteria</taxon>
        <taxon>Bacillati</taxon>
        <taxon>Actinomycetota</taxon>
        <taxon>Thermoleophilia</taxon>
        <taxon>Solirubrobacterales</taxon>
        <taxon>Solirubrobacteraceae</taxon>
        <taxon>Solirubrobacter</taxon>
    </lineage>
</organism>